<dbReference type="Pfam" id="PF25373">
    <property type="entry name" value="SBNO"/>
    <property type="match status" value="1"/>
</dbReference>
<dbReference type="InParanoid" id="A0A2G5D2B5"/>
<organism evidence="10 11">
    <name type="scientific">Aquilegia coerulea</name>
    <name type="common">Rocky mountain columbine</name>
    <dbReference type="NCBI Taxonomy" id="218851"/>
    <lineage>
        <taxon>Eukaryota</taxon>
        <taxon>Viridiplantae</taxon>
        <taxon>Streptophyta</taxon>
        <taxon>Embryophyta</taxon>
        <taxon>Tracheophyta</taxon>
        <taxon>Spermatophyta</taxon>
        <taxon>Magnoliopsida</taxon>
        <taxon>Ranunculales</taxon>
        <taxon>Ranunculaceae</taxon>
        <taxon>Thalictroideae</taxon>
        <taxon>Aquilegia</taxon>
    </lineage>
</organism>
<dbReference type="EMBL" id="KZ305047">
    <property type="protein sequence ID" value="PIA37651.1"/>
    <property type="molecule type" value="Genomic_DNA"/>
</dbReference>
<dbReference type="AlphaFoldDB" id="A0A2G5D2B5"/>
<evidence type="ECO:0000256" key="7">
    <source>
        <dbReference type="PROSITE-ProRule" id="PRU00146"/>
    </source>
</evidence>
<gene>
    <name evidence="10" type="ORF">AQUCO_03000300v1</name>
</gene>
<dbReference type="SUPFAM" id="SSF57903">
    <property type="entry name" value="FYVE/PHD zinc finger"/>
    <property type="match status" value="1"/>
</dbReference>
<dbReference type="GO" id="GO:0006355">
    <property type="term" value="P:regulation of DNA-templated transcription"/>
    <property type="evidence" value="ECO:0007669"/>
    <property type="project" value="InterPro"/>
</dbReference>
<dbReference type="FunCoup" id="A0A2G5D2B5">
    <property type="interactions" value="2638"/>
</dbReference>
<proteinExistence type="inferred from homology"/>
<evidence type="ECO:0000313" key="11">
    <source>
        <dbReference type="Proteomes" id="UP000230069"/>
    </source>
</evidence>
<dbReference type="PANTHER" id="PTHR12706">
    <property type="entry name" value="STRAWBERRY NOTCH-RELATED"/>
    <property type="match status" value="1"/>
</dbReference>
<dbReference type="PROSITE" id="PS50016">
    <property type="entry name" value="ZF_PHD_2"/>
    <property type="match status" value="1"/>
</dbReference>
<dbReference type="Pfam" id="PF23547">
    <property type="entry name" value="Zn_ribbon_FGT1_1"/>
    <property type="match status" value="1"/>
</dbReference>
<keyword evidence="6" id="KW-0804">Transcription</keyword>
<evidence type="ECO:0000256" key="4">
    <source>
        <dbReference type="ARBA" id="ARBA00022833"/>
    </source>
</evidence>
<dbReference type="InterPro" id="IPR019786">
    <property type="entry name" value="Zinc_finger_PHD-type_CS"/>
</dbReference>
<sequence length="1221" mass="135544">MGKQSSSSSSSSNVPCQVRCAGCRMILTVGLGMTEFICPTCKLPQKLPPEMMMSMLTSSPSLLPPIHQAHGIDPTKIQVPCINCKAILNVPHGLSRFTCPQCCIELAGPEEVNEVAIDVEREEDEGGMAGETFTEYRPPKVSIGLPHPDPIVETSSLSAVQPPEPTYDLKIKEEIEVSNALSCLQIETIVYACQRHLQKLQNGTRAGFFVGDGAGVGKGRTIAGLIWENWHHGRRKALWISVGSDLKFDARRDLDDVGAKCIKVHALNKLPYSKLDSKSVGVMDGVIFSTYNSLIASSEKGRSRLQQLLQWCGSDYEGLVVFDECHKAKNLIPEAGGLPTRTGEGVVELQAKLPQARVVYCSATGASEPRNLGYMVRLGLWGEGTSFPDFRYFLGALDKGGVGALELVAMDMKARGMYVCRTLSYQGAEFEVIEAPLEAEMLDMYKKAAEFWAELRVELLSASAIVPDEKPNSGQLWRLYWSSHQRFFRHMCMSAKVPASVRLAKQALVENKCVVIGLQSTGEARTEEAVTKYGVELDDFISGPRELLLKFVEDNYPLPPRPDSIPGEDSVKELQRKRHSATPGVSYKGRVRKAAKLKPESDVDSDELSETESDHDTESDDEFQICNICSGEEERKKLLRCSCCGQLVHASCLVPPIIDMVTENWSCHSCKEKTDDFLQARRAYLAELLKRYEAAVERKAKILEIIRSLALPNNPLDDIIDQLGGPDNIAEMTGRRGMLVRASNGKGVIYQARNTKEVALEMVNMHEKQLFMDGKKLVAIISEAGSAGVSLQADRRALNQKRRVHLTLELPWSADRAIQQFGRTHRSNQASAPEYRLLFTNLGGERRFASIVAKRLETLGALTQGDRRAGPSLSAYNYDSAYGKKALMMMYRGIMEQDSLPVVPPGCTSEKPETIEEYIIKAKAALVSVGIVRDTILGKGRDHGGRIVDSDMHDVGRFLNRLLGLPPDIQNRLFELFVSILDHIVQNARSEGHFDSGIVDMRANAIELQGPPKTVHLDHLSGASTVLFTFTLDRGITWESASALLEEKRKNGVDSTYDGFYESKREWMGRRHFLLAFEGSTSGMFKIFRPAVGEAIREMPLDEVKNKYRKITSEEKACKGWEDEYRLSSTQCMHGPKCKLANYCTVGRRLQEVNVLGGLILPVWGTIEKALSKQARQSHKRIRVVRIETTTDTQRVVGLVIPNSAVESVLQQLGWVQDIDD</sequence>
<dbReference type="InterPro" id="IPR057332">
    <property type="entry name" value="SBNO_a/b_dom"/>
</dbReference>
<dbReference type="Gene3D" id="3.40.50.300">
    <property type="entry name" value="P-loop containing nucleotide triphosphate hydrolases"/>
    <property type="match status" value="1"/>
</dbReference>
<dbReference type="Proteomes" id="UP000230069">
    <property type="component" value="Unassembled WGS sequence"/>
</dbReference>
<dbReference type="InterPro" id="IPR026937">
    <property type="entry name" value="SBNO_Helicase_C_dom"/>
</dbReference>
<dbReference type="OrthoDB" id="421838at2759"/>
<keyword evidence="4" id="KW-0862">Zinc</keyword>
<dbReference type="InterPro" id="IPR057024">
    <property type="entry name" value="Znr_FGT1_1"/>
</dbReference>
<evidence type="ECO:0000259" key="9">
    <source>
        <dbReference type="PROSITE" id="PS50016"/>
    </source>
</evidence>
<feature type="compositionally biased region" description="Acidic residues" evidence="8">
    <location>
        <begin position="602"/>
        <end position="617"/>
    </location>
</feature>
<dbReference type="GO" id="GO:0031490">
    <property type="term" value="F:chromatin DNA binding"/>
    <property type="evidence" value="ECO:0007669"/>
    <property type="project" value="TreeGrafter"/>
</dbReference>
<comment type="similarity">
    <text evidence="1">Belongs to the SBNO family.</text>
</comment>
<dbReference type="SMART" id="SM00249">
    <property type="entry name" value="PHD"/>
    <property type="match status" value="1"/>
</dbReference>
<dbReference type="InterPro" id="IPR039187">
    <property type="entry name" value="SNO_AAA"/>
</dbReference>
<dbReference type="Pfam" id="PF13871">
    <property type="entry name" value="Helicase_C_4"/>
    <property type="match status" value="1"/>
</dbReference>
<evidence type="ECO:0000256" key="3">
    <source>
        <dbReference type="ARBA" id="ARBA00022771"/>
    </source>
</evidence>
<evidence type="ECO:0000256" key="1">
    <source>
        <dbReference type="ARBA" id="ARBA00006992"/>
    </source>
</evidence>
<evidence type="ECO:0000256" key="8">
    <source>
        <dbReference type="SAM" id="MobiDB-lite"/>
    </source>
</evidence>
<dbReference type="PANTHER" id="PTHR12706:SF13">
    <property type="entry name" value="PROTEIN FORGETTER 1"/>
    <property type="match status" value="1"/>
</dbReference>
<reference evidence="10 11" key="1">
    <citation type="submission" date="2017-09" db="EMBL/GenBank/DDBJ databases">
        <title>WGS assembly of Aquilegia coerulea Goldsmith.</title>
        <authorList>
            <person name="Hodges S."/>
            <person name="Kramer E."/>
            <person name="Nordborg M."/>
            <person name="Tomkins J."/>
            <person name="Borevitz J."/>
            <person name="Derieg N."/>
            <person name="Yan J."/>
            <person name="Mihaltcheva S."/>
            <person name="Hayes R.D."/>
            <person name="Rokhsar D."/>
        </authorList>
    </citation>
    <scope>NUCLEOTIDE SEQUENCE [LARGE SCALE GENOMIC DNA]</scope>
    <source>
        <strain evidence="11">cv. Goldsmith</strain>
    </source>
</reference>
<dbReference type="Pfam" id="PF23548">
    <property type="entry name" value="Zn_ribbon_FGT1_2"/>
    <property type="match status" value="1"/>
</dbReference>
<dbReference type="InterPro" id="IPR011011">
    <property type="entry name" value="Znf_FYVE_PHD"/>
</dbReference>
<dbReference type="InterPro" id="IPR019787">
    <property type="entry name" value="Znf_PHD-finger"/>
</dbReference>
<feature type="domain" description="PHD-type" evidence="9">
    <location>
        <begin position="623"/>
        <end position="673"/>
    </location>
</feature>
<dbReference type="InterPro" id="IPR057025">
    <property type="entry name" value="Znr_FGT1_2"/>
</dbReference>
<dbReference type="Pfam" id="PF13872">
    <property type="entry name" value="AAA_34"/>
    <property type="match status" value="1"/>
</dbReference>
<dbReference type="Gene3D" id="3.30.40.10">
    <property type="entry name" value="Zinc/RING finger domain, C3HC4 (zinc finger)"/>
    <property type="match status" value="1"/>
</dbReference>
<dbReference type="FunFam" id="3.40.50.300:FF:000342">
    <property type="entry name" value="Protein strawberry notch homolog 2"/>
    <property type="match status" value="1"/>
</dbReference>
<dbReference type="InterPro" id="IPR027417">
    <property type="entry name" value="P-loop_NTPase"/>
</dbReference>
<evidence type="ECO:0000256" key="6">
    <source>
        <dbReference type="ARBA" id="ARBA00023163"/>
    </source>
</evidence>
<dbReference type="PROSITE" id="PS01359">
    <property type="entry name" value="ZF_PHD_1"/>
    <property type="match status" value="1"/>
</dbReference>
<dbReference type="InterPro" id="IPR013083">
    <property type="entry name" value="Znf_RING/FYVE/PHD"/>
</dbReference>
<dbReference type="Pfam" id="PF00628">
    <property type="entry name" value="PHD"/>
    <property type="match status" value="1"/>
</dbReference>
<dbReference type="GO" id="GO:0042393">
    <property type="term" value="F:histone binding"/>
    <property type="evidence" value="ECO:0007669"/>
    <property type="project" value="TreeGrafter"/>
</dbReference>
<dbReference type="SUPFAM" id="SSF52540">
    <property type="entry name" value="P-loop containing nucleoside triphosphate hydrolases"/>
    <property type="match status" value="2"/>
</dbReference>
<keyword evidence="3 7" id="KW-0863">Zinc-finger</keyword>
<keyword evidence="2" id="KW-0479">Metal-binding</keyword>
<dbReference type="GO" id="GO:0005634">
    <property type="term" value="C:nucleus"/>
    <property type="evidence" value="ECO:0007669"/>
    <property type="project" value="TreeGrafter"/>
</dbReference>
<dbReference type="InterPro" id="IPR026741">
    <property type="entry name" value="SNO"/>
</dbReference>
<feature type="region of interest" description="Disordered" evidence="8">
    <location>
        <begin position="559"/>
        <end position="617"/>
    </location>
</feature>
<dbReference type="GO" id="GO:0008270">
    <property type="term" value="F:zinc ion binding"/>
    <property type="evidence" value="ECO:0007669"/>
    <property type="project" value="UniProtKB-KW"/>
</dbReference>
<evidence type="ECO:0000313" key="10">
    <source>
        <dbReference type="EMBL" id="PIA37651.1"/>
    </source>
</evidence>
<evidence type="ECO:0000256" key="5">
    <source>
        <dbReference type="ARBA" id="ARBA00023015"/>
    </source>
</evidence>
<evidence type="ECO:0000256" key="2">
    <source>
        <dbReference type="ARBA" id="ARBA00022723"/>
    </source>
</evidence>
<protein>
    <recommendedName>
        <fullName evidence="9">PHD-type domain-containing protein</fullName>
    </recommendedName>
</protein>
<accession>A0A2G5D2B5</accession>
<keyword evidence="11" id="KW-1185">Reference proteome</keyword>
<name>A0A2G5D2B5_AQUCA</name>
<dbReference type="InterPro" id="IPR001965">
    <property type="entry name" value="Znf_PHD"/>
</dbReference>
<keyword evidence="5" id="KW-0805">Transcription regulation</keyword>